<dbReference type="EMBL" id="PRDM01000002">
    <property type="protein sequence ID" value="MBE8724850.1"/>
    <property type="molecule type" value="Genomic_DNA"/>
</dbReference>
<proteinExistence type="predicted"/>
<organism evidence="2 3">
    <name type="scientific">Flavobacterium hungaricum</name>
    <dbReference type="NCBI Taxonomy" id="2082725"/>
    <lineage>
        <taxon>Bacteria</taxon>
        <taxon>Pseudomonadati</taxon>
        <taxon>Bacteroidota</taxon>
        <taxon>Flavobacteriia</taxon>
        <taxon>Flavobacteriales</taxon>
        <taxon>Flavobacteriaceae</taxon>
        <taxon>Flavobacterium</taxon>
    </lineage>
</organism>
<keyword evidence="1" id="KW-1133">Transmembrane helix</keyword>
<evidence type="ECO:0000313" key="2">
    <source>
        <dbReference type="EMBL" id="MBE8724850.1"/>
    </source>
</evidence>
<keyword evidence="1" id="KW-0472">Membrane</keyword>
<keyword evidence="3" id="KW-1185">Reference proteome</keyword>
<dbReference type="Proteomes" id="UP000640614">
    <property type="component" value="Unassembled WGS sequence"/>
</dbReference>
<accession>A0ABR9THM2</accession>
<comment type="caution">
    <text evidence="2">The sequence shown here is derived from an EMBL/GenBank/DDBJ whole genome shotgun (WGS) entry which is preliminary data.</text>
</comment>
<protein>
    <submittedName>
        <fullName evidence="2">Uncharacterized protein</fullName>
    </submittedName>
</protein>
<gene>
    <name evidence="2" type="ORF">C4F50_07810</name>
</gene>
<evidence type="ECO:0000256" key="1">
    <source>
        <dbReference type="SAM" id="Phobius"/>
    </source>
</evidence>
<dbReference type="Pfam" id="PF19852">
    <property type="entry name" value="DUF6327"/>
    <property type="match status" value="1"/>
</dbReference>
<keyword evidence="1" id="KW-0812">Transmembrane</keyword>
<sequence>MERKKYSSYAAIEKDLEILKLEKEINYHKLVLSFQKTKESITPQYIVNGFLSSYKDYFTNSYVSILQSILPYIFGWFINKKRGS</sequence>
<dbReference type="InterPro" id="IPR046290">
    <property type="entry name" value="DUF6327"/>
</dbReference>
<evidence type="ECO:0000313" key="3">
    <source>
        <dbReference type="Proteomes" id="UP000640614"/>
    </source>
</evidence>
<reference evidence="2 3" key="1">
    <citation type="submission" date="2018-07" db="EMBL/GenBank/DDBJ databases">
        <title>Genome assembly of strain KB82.</title>
        <authorList>
            <person name="Kukolya J."/>
            <person name="Horvath B."/>
            <person name="Nagy I."/>
            <person name="Toth A."/>
        </authorList>
    </citation>
    <scope>NUCLEOTIDE SEQUENCE [LARGE SCALE GENOMIC DNA]</scope>
    <source>
        <strain evidence="2 3">Kb82</strain>
    </source>
</reference>
<name>A0ABR9THM2_9FLAO</name>
<dbReference type="RefSeq" id="WP_193845871.1">
    <property type="nucleotide sequence ID" value="NZ_PRDM01000002.1"/>
</dbReference>
<feature type="transmembrane region" description="Helical" evidence="1">
    <location>
        <begin position="57"/>
        <end position="78"/>
    </location>
</feature>